<dbReference type="RefSeq" id="WP_066106405.1">
    <property type="nucleotide sequence ID" value="NZ_JTJL01000014.1"/>
</dbReference>
<proteinExistence type="predicted"/>
<dbReference type="EMBL" id="JTJL01000014">
    <property type="protein sequence ID" value="OBW95200.1"/>
    <property type="molecule type" value="Genomic_DNA"/>
</dbReference>
<evidence type="ECO:0000313" key="1">
    <source>
        <dbReference type="EMBL" id="OBW95200.1"/>
    </source>
</evidence>
<organism evidence="1 2">
    <name type="scientific">Gallibacterium salpingitidis</name>
    <dbReference type="NCBI Taxonomy" id="505341"/>
    <lineage>
        <taxon>Bacteria</taxon>
        <taxon>Pseudomonadati</taxon>
        <taxon>Pseudomonadota</taxon>
        <taxon>Gammaproteobacteria</taxon>
        <taxon>Pasteurellales</taxon>
        <taxon>Pasteurellaceae</taxon>
        <taxon>Gallibacterium</taxon>
    </lineage>
</organism>
<keyword evidence="2" id="KW-1185">Reference proteome</keyword>
<accession>A0A1A7P033</accession>
<gene>
    <name evidence="1" type="ORF">QS62_04225</name>
</gene>
<evidence type="ECO:0000313" key="2">
    <source>
        <dbReference type="Proteomes" id="UP000092649"/>
    </source>
</evidence>
<reference evidence="1 2" key="1">
    <citation type="submission" date="2014-11" db="EMBL/GenBank/DDBJ databases">
        <title>Pan-genome of Gallibacterium spp.</title>
        <authorList>
            <person name="Kudirkiene E."/>
            <person name="Bojesen A.M."/>
        </authorList>
    </citation>
    <scope>NUCLEOTIDE SEQUENCE [LARGE SCALE GENOMIC DNA]</scope>
    <source>
        <strain evidence="1 2">F150</strain>
    </source>
</reference>
<comment type="caution">
    <text evidence="1">The sequence shown here is derived from an EMBL/GenBank/DDBJ whole genome shotgun (WGS) entry which is preliminary data.</text>
</comment>
<name>A0A1A7P033_9PAST</name>
<dbReference type="Proteomes" id="UP000092649">
    <property type="component" value="Unassembled WGS sequence"/>
</dbReference>
<protein>
    <submittedName>
        <fullName evidence="1">Uncharacterized protein</fullName>
    </submittedName>
</protein>
<dbReference type="AlphaFoldDB" id="A0A1A7P033"/>
<sequence>MTKLCQKGRTLHQIINAIRQLQPSPNDLDREAIVNKIYLDKIEKQIPDIEEIILHPDYLPRIIKNSENVFRNLRILEDKFCKIDSEQSQNSLLIEMLEIIEALLYTSLVCEDFIRIIKRIRSINARTSAGQQHKKRRKAKDEVHKQYEQRFIEILKEHPQYSKKQIINQLMDEYQIVLTESAMGRFYNSFKLRELKEIAKSA</sequence>